<proteinExistence type="predicted"/>
<organism evidence="1 2">
    <name type="scientific">Ligilactobacillus aviarius</name>
    <dbReference type="NCBI Taxonomy" id="1606"/>
    <lineage>
        <taxon>Bacteria</taxon>
        <taxon>Bacillati</taxon>
        <taxon>Bacillota</taxon>
        <taxon>Bacilli</taxon>
        <taxon>Lactobacillales</taxon>
        <taxon>Lactobacillaceae</taxon>
        <taxon>Ligilactobacillus</taxon>
    </lineage>
</organism>
<dbReference type="Proteomes" id="UP000321722">
    <property type="component" value="Unassembled WGS sequence"/>
</dbReference>
<dbReference type="RefSeq" id="WP_057827531.1">
    <property type="nucleotide sequence ID" value="NZ_BAAACL010000017.1"/>
</dbReference>
<gene>
    <name evidence="1" type="ORF">LAV01_11130</name>
</gene>
<name>A0A510WUJ2_9LACO</name>
<evidence type="ECO:0000313" key="1">
    <source>
        <dbReference type="EMBL" id="GEK42281.1"/>
    </source>
</evidence>
<dbReference type="InterPro" id="IPR024410">
    <property type="entry name" value="Phage_TAC_12"/>
</dbReference>
<accession>A0A510WUJ2</accession>
<reference evidence="1 2" key="1">
    <citation type="submission" date="2019-07" db="EMBL/GenBank/DDBJ databases">
        <title>Whole genome shotgun sequence of Lactobacillus aviarius subsp. aviarius NBRC 102162.</title>
        <authorList>
            <person name="Hosoyama A."/>
            <person name="Uohara A."/>
            <person name="Ohji S."/>
            <person name="Ichikawa N."/>
        </authorList>
    </citation>
    <scope>NUCLEOTIDE SEQUENCE [LARGE SCALE GENOMIC DNA]</scope>
    <source>
        <strain evidence="1 2">NBRC 102162</strain>
    </source>
</reference>
<dbReference type="GeneID" id="29933855"/>
<dbReference type="EMBL" id="BJUI01000016">
    <property type="protein sequence ID" value="GEK42281.1"/>
    <property type="molecule type" value="Genomic_DNA"/>
</dbReference>
<dbReference type="Pfam" id="PF12363">
    <property type="entry name" value="Phage_TAC_12"/>
    <property type="match status" value="1"/>
</dbReference>
<dbReference type="AlphaFoldDB" id="A0A510WUJ2"/>
<evidence type="ECO:0000313" key="2">
    <source>
        <dbReference type="Proteomes" id="UP000321722"/>
    </source>
</evidence>
<evidence type="ECO:0008006" key="3">
    <source>
        <dbReference type="Google" id="ProtNLM"/>
    </source>
</evidence>
<comment type="caution">
    <text evidence="1">The sequence shown here is derived from an EMBL/GenBank/DDBJ whole genome shotgun (WGS) entry which is preliminary data.</text>
</comment>
<protein>
    <recommendedName>
        <fullName evidence="3">Phage tail protein</fullName>
    </recommendedName>
</protein>
<sequence length="114" mass="12678">MTKIKLNDKKYELTMHIKDLKELGLVPNDSQGNIEKMSGIMSGLMTGDVFTLTDVLTSLLKGQLKRGEIEDALSKDEDIDKLFDKVEAFFETSPLTKKMATMIAQPAKEALANL</sequence>
<keyword evidence="2" id="KW-1185">Reference proteome</keyword>